<dbReference type="Proteomes" id="UP000003009">
    <property type="component" value="Unassembled WGS sequence"/>
</dbReference>
<organism evidence="2 3">
    <name type="scientific">Kingella oralis ATCC 51147</name>
    <dbReference type="NCBI Taxonomy" id="629741"/>
    <lineage>
        <taxon>Bacteria</taxon>
        <taxon>Pseudomonadati</taxon>
        <taxon>Pseudomonadota</taxon>
        <taxon>Betaproteobacteria</taxon>
        <taxon>Neisseriales</taxon>
        <taxon>Neisseriaceae</taxon>
        <taxon>Kingella</taxon>
    </lineage>
</organism>
<evidence type="ECO:0000259" key="1">
    <source>
        <dbReference type="Pfam" id="PF09511"/>
    </source>
</evidence>
<gene>
    <name evidence="2" type="ORF">GCWU000324_03047</name>
</gene>
<proteinExistence type="predicted"/>
<feature type="domain" description="T4 RNA ligase 1-like N-terminal" evidence="1">
    <location>
        <begin position="77"/>
        <end position="280"/>
    </location>
</feature>
<dbReference type="STRING" id="629741.GCWU000324_03047"/>
<dbReference type="EMBL" id="ACJW02000008">
    <property type="protein sequence ID" value="EEP66646.1"/>
    <property type="molecule type" value="Genomic_DNA"/>
</dbReference>
<dbReference type="InterPro" id="IPR019039">
    <property type="entry name" value="T4-Rnl1-like_N"/>
</dbReference>
<protein>
    <recommendedName>
        <fullName evidence="1">T4 RNA ligase 1-like N-terminal domain-containing protein</fullName>
    </recommendedName>
</protein>
<dbReference type="Pfam" id="PF09511">
    <property type="entry name" value="RNA_lig_T4_1"/>
    <property type="match status" value="1"/>
</dbReference>
<accession>C4GMW1</accession>
<dbReference type="AlphaFoldDB" id="C4GMW1"/>
<keyword evidence="3" id="KW-1185">Reference proteome</keyword>
<comment type="caution">
    <text evidence="2">The sequence shown here is derived from an EMBL/GenBank/DDBJ whole genome shotgun (WGS) entry which is preliminary data.</text>
</comment>
<name>C4GMW1_9NEIS</name>
<evidence type="ECO:0000313" key="2">
    <source>
        <dbReference type="EMBL" id="EEP66646.1"/>
    </source>
</evidence>
<reference evidence="2" key="1">
    <citation type="submission" date="2009-04" db="EMBL/GenBank/DDBJ databases">
        <authorList>
            <person name="Weinstock G."/>
            <person name="Sodergren E."/>
            <person name="Clifton S."/>
            <person name="Fulton L."/>
            <person name="Fulton B."/>
            <person name="Courtney L."/>
            <person name="Fronick C."/>
            <person name="Harrison M."/>
            <person name="Strong C."/>
            <person name="Farmer C."/>
            <person name="Delahaunty K."/>
            <person name="Markovic C."/>
            <person name="Hall O."/>
            <person name="Minx P."/>
            <person name="Tomlinson C."/>
            <person name="Mitreva M."/>
            <person name="Nelson J."/>
            <person name="Hou S."/>
            <person name="Wollam A."/>
            <person name="Pepin K.H."/>
            <person name="Johnson M."/>
            <person name="Bhonagiri V."/>
            <person name="Nash W.E."/>
            <person name="Warren W."/>
            <person name="Chinwalla A."/>
            <person name="Mardis E.R."/>
            <person name="Wilson R.K."/>
        </authorList>
    </citation>
    <scope>NUCLEOTIDE SEQUENCE [LARGE SCALE GENOMIC DNA]</scope>
    <source>
        <strain evidence="2">ATCC 51147</strain>
    </source>
</reference>
<sequence length="340" mass="39428">MQPMSPEQHAKIQEMTQFKNRAPQYDATRHTYITEDYLRLGKRDFSIKPSKKYPQLSVLKYARSVFYENRFDNALLEMRGIVLDQHNQIIIRPFNKVFNYSERIAANSRYPIRIADNHRLNAVVKVNGFLGCCTFVRLPENHPSHGAAFDNRTLYSTTGSLDSDFARLLQTHCARYEALFQAYPNHTFMFEITDPGDVHIIRETFGETLIGIRNVATGEQFTESRLDQIAQEHGIARPQTLTDITFGELKALLKTVEHEGFMVFDADTGEMLFKLKSPYYLISKFLGRSNEGNLGRKLDKRHVDEEYYPLIDHIRENQAAFNAMNELEKIAFIQAFLREL</sequence>
<dbReference type="HOGENOM" id="CLU_043265_0_0_4"/>
<evidence type="ECO:0000313" key="3">
    <source>
        <dbReference type="Proteomes" id="UP000003009"/>
    </source>
</evidence>